<dbReference type="AlphaFoldDB" id="X6LCY2"/>
<accession>X6LCY2</accession>
<proteinExistence type="predicted"/>
<protein>
    <submittedName>
        <fullName evidence="1">Uncharacterized protein</fullName>
    </submittedName>
</protein>
<name>X6LCY2_RETFI</name>
<dbReference type="Proteomes" id="UP000023152">
    <property type="component" value="Unassembled WGS sequence"/>
</dbReference>
<reference evidence="1 2" key="1">
    <citation type="journal article" date="2013" name="Curr. Biol.">
        <title>The Genome of the Foraminiferan Reticulomyxa filosa.</title>
        <authorList>
            <person name="Glockner G."/>
            <person name="Hulsmann N."/>
            <person name="Schleicher M."/>
            <person name="Noegel A.A."/>
            <person name="Eichinger L."/>
            <person name="Gallinger C."/>
            <person name="Pawlowski J."/>
            <person name="Sierra R."/>
            <person name="Euteneuer U."/>
            <person name="Pillet L."/>
            <person name="Moustafa A."/>
            <person name="Platzer M."/>
            <person name="Groth M."/>
            <person name="Szafranski K."/>
            <person name="Schliwa M."/>
        </authorList>
    </citation>
    <scope>NUCLEOTIDE SEQUENCE [LARGE SCALE GENOMIC DNA]</scope>
</reference>
<evidence type="ECO:0000313" key="2">
    <source>
        <dbReference type="Proteomes" id="UP000023152"/>
    </source>
</evidence>
<organism evidence="1 2">
    <name type="scientific">Reticulomyxa filosa</name>
    <dbReference type="NCBI Taxonomy" id="46433"/>
    <lineage>
        <taxon>Eukaryota</taxon>
        <taxon>Sar</taxon>
        <taxon>Rhizaria</taxon>
        <taxon>Retaria</taxon>
        <taxon>Foraminifera</taxon>
        <taxon>Monothalamids</taxon>
        <taxon>Reticulomyxidae</taxon>
        <taxon>Reticulomyxa</taxon>
    </lineage>
</organism>
<dbReference type="EMBL" id="ASPP01044504">
    <property type="protein sequence ID" value="ETN99240.1"/>
    <property type="molecule type" value="Genomic_DNA"/>
</dbReference>
<evidence type="ECO:0000313" key="1">
    <source>
        <dbReference type="EMBL" id="ETN99240.1"/>
    </source>
</evidence>
<gene>
    <name evidence="1" type="ORF">RFI_38241</name>
</gene>
<sequence>MFEHGKQVAIESDFQYENNAEVLNSLDPTMEKENEKIETKINEITTSKKYFNGDSISKYVLRRTGDNKYQFLHKSCQEYYAAQKIIFDIILWKPNTINFTNQEFQQFEINVSNLLLNRKLLNEELGILKFMVSDS</sequence>
<comment type="caution">
    <text evidence="1">The sequence shown here is derived from an EMBL/GenBank/DDBJ whole genome shotgun (WGS) entry which is preliminary data.</text>
</comment>
<keyword evidence="2" id="KW-1185">Reference proteome</keyword>